<dbReference type="SMART" id="SM00332">
    <property type="entry name" value="PP2Cc"/>
    <property type="match status" value="1"/>
</dbReference>
<dbReference type="RefSeq" id="WP_350279888.1">
    <property type="nucleotide sequence ID" value="NZ_CP158165.1"/>
</dbReference>
<feature type="compositionally biased region" description="Pro residues" evidence="1">
    <location>
        <begin position="416"/>
        <end position="443"/>
    </location>
</feature>
<dbReference type="InterPro" id="IPR001932">
    <property type="entry name" value="PPM-type_phosphatase-like_dom"/>
</dbReference>
<reference evidence="4" key="1">
    <citation type="submission" date="2024-06" db="EMBL/GenBank/DDBJ databases">
        <title>Kribbella sp. strain HUAS MG21 genome sequences.</title>
        <authorList>
            <person name="Mo P."/>
        </authorList>
    </citation>
    <scope>NUCLEOTIDE SEQUENCE</scope>
    <source>
        <strain evidence="4">HUAS MG21</strain>
    </source>
</reference>
<dbReference type="EMBL" id="CP158165">
    <property type="protein sequence ID" value="XBV27097.1"/>
    <property type="molecule type" value="Genomic_DNA"/>
</dbReference>
<organism evidence="4">
    <name type="scientific">Kribbella sp. HUAS MG21</name>
    <dbReference type="NCBI Taxonomy" id="3160966"/>
    <lineage>
        <taxon>Bacteria</taxon>
        <taxon>Bacillati</taxon>
        <taxon>Actinomycetota</taxon>
        <taxon>Actinomycetes</taxon>
        <taxon>Propionibacteriales</taxon>
        <taxon>Kribbellaceae</taxon>
        <taxon>Kribbella</taxon>
    </lineage>
</organism>
<accession>A0AAU7TK91</accession>
<dbReference type="InterPro" id="IPR015655">
    <property type="entry name" value="PP2C"/>
</dbReference>
<evidence type="ECO:0000256" key="2">
    <source>
        <dbReference type="SAM" id="Phobius"/>
    </source>
</evidence>
<protein>
    <submittedName>
        <fullName evidence="4">Protein phosphatase 2C domain-containing protein</fullName>
    </submittedName>
</protein>
<dbReference type="GO" id="GO:0004722">
    <property type="term" value="F:protein serine/threonine phosphatase activity"/>
    <property type="evidence" value="ECO:0007669"/>
    <property type="project" value="InterPro"/>
</dbReference>
<feature type="compositionally biased region" description="Low complexity" evidence="1">
    <location>
        <begin position="444"/>
        <end position="460"/>
    </location>
</feature>
<feature type="transmembrane region" description="Helical" evidence="2">
    <location>
        <begin position="312"/>
        <end position="332"/>
    </location>
</feature>
<dbReference type="AlphaFoldDB" id="A0AAU7TK91"/>
<keyword evidence="2" id="KW-0812">Transmembrane</keyword>
<dbReference type="PANTHER" id="PTHR13832:SF827">
    <property type="entry name" value="PROTEIN PHOSPHATASE 1L"/>
    <property type="match status" value="1"/>
</dbReference>
<dbReference type="InterPro" id="IPR036457">
    <property type="entry name" value="PPM-type-like_dom_sf"/>
</dbReference>
<proteinExistence type="predicted"/>
<evidence type="ECO:0000259" key="3">
    <source>
        <dbReference type="PROSITE" id="PS51746"/>
    </source>
</evidence>
<dbReference type="CDD" id="cd00143">
    <property type="entry name" value="PP2Cc"/>
    <property type="match status" value="1"/>
</dbReference>
<dbReference type="SUPFAM" id="SSF81606">
    <property type="entry name" value="PP2C-like"/>
    <property type="match status" value="1"/>
</dbReference>
<dbReference type="Gene3D" id="3.60.40.10">
    <property type="entry name" value="PPM-type phosphatase domain"/>
    <property type="match status" value="1"/>
</dbReference>
<feature type="region of interest" description="Disordered" evidence="1">
    <location>
        <begin position="409"/>
        <end position="471"/>
    </location>
</feature>
<keyword evidence="2" id="KW-1133">Transmembrane helix</keyword>
<evidence type="ECO:0000256" key="1">
    <source>
        <dbReference type="SAM" id="MobiDB-lite"/>
    </source>
</evidence>
<gene>
    <name evidence="4" type="ORF">ABN611_11850</name>
</gene>
<dbReference type="PROSITE" id="PS51746">
    <property type="entry name" value="PPM_2"/>
    <property type="match status" value="1"/>
</dbReference>
<evidence type="ECO:0000313" key="4">
    <source>
        <dbReference type="EMBL" id="XBV27097.1"/>
    </source>
</evidence>
<name>A0AAU7TK91_9ACTN</name>
<sequence>MTLSLDYATLSDVGRVRRNNEDSAYAGPHLLLLADGMGGAAAGEVASAAAVQVIRRLDTAEISGEDMIEALAGAVHRANERLSELVEEDPEREGMGSTVTALMFDGTQLGLAHLGDSRAYRMRDGKLYQLSHDHTFVQSLVDEGRISQEEAFTHPHRNLILRVLDGRPDSDPDLEMLDVRAGDRLMLCSDGLPDYVSDEVIAAAMASGTPDSVVVDLITHALEAGSNDNVTCVVADVVETAPASGTQPQLVGAAAELAQGSTGRGEPTTAIRVGGGEGHGGGGHGAHGGAVDPEELRYAPRPPKRFPWLRRIAVLVVVLGLIVGGAWFGYSWTQKQYYVGTDGDYVAIFKGVEADLPGLSLSSVYERQSLQVDKLPTYSREQVEANIQADDLPGARSIVAELQQTAAECAAKAKPTPTPKPSTTPPASKPPVTTPPATVPPKTVPVTTVPSTTPSTTPSTPVDPDDCDGVR</sequence>
<feature type="domain" description="PPM-type phosphatase" evidence="3">
    <location>
        <begin position="6"/>
        <end position="237"/>
    </location>
</feature>
<dbReference type="PANTHER" id="PTHR13832">
    <property type="entry name" value="PROTEIN PHOSPHATASE 2C"/>
    <property type="match status" value="1"/>
</dbReference>
<keyword evidence="2" id="KW-0472">Membrane</keyword>
<dbReference type="Pfam" id="PF13672">
    <property type="entry name" value="PP2C_2"/>
    <property type="match status" value="1"/>
</dbReference>
<dbReference type="SMART" id="SM00331">
    <property type="entry name" value="PP2C_SIG"/>
    <property type="match status" value="1"/>
</dbReference>